<evidence type="ECO:0000256" key="2">
    <source>
        <dbReference type="ARBA" id="ARBA00022676"/>
    </source>
</evidence>
<dbReference type="Proteomes" id="UP000220836">
    <property type="component" value="Unassembled WGS sequence"/>
</dbReference>
<sequence length="410" mass="45540">MAQPVSIVVVSRGRPMALAQCLTGLGQLDYPCFEIIVVACPDGQAIVRAHPNVDQIKLVPFDEPNISVARNLGVAQAAGDIVAFIDDDAVPEPLWLQHLTGPFDQSAIAAAGGYVIGRNGISFQWTAREVYPNGASEPLELPISDAPAVLPPAPGRAIKTEGTNMAFRRDILCQIGGFDPGFHFYLDETDLNMRLGRSGYQTAIVPLAQVHHGFAESDRREASRVPKDLTQIGASQRLFLRKHCPAQDQDQAWTKFCEDQRLRLFRFAKQRKLGAARISELLRGLQDGGKEGLCRDIGDLPPIPHSDAGFCPYPGRPKAPRKVLSGRFWQARRLRREATELARTGAIVSMFIFSPTLRYHKVTFTHAGVWEQTGGRFGRSDRTQSLWRYRKFSERVREETARTSLVRGTQ</sequence>
<dbReference type="PANTHER" id="PTHR43179:SF12">
    <property type="entry name" value="GALACTOFURANOSYLTRANSFERASE GLFT2"/>
    <property type="match status" value="1"/>
</dbReference>
<comment type="similarity">
    <text evidence="1">Belongs to the glycosyltransferase 2 family.</text>
</comment>
<evidence type="ECO:0000256" key="1">
    <source>
        <dbReference type="ARBA" id="ARBA00006739"/>
    </source>
</evidence>
<keyword evidence="3 4" id="KW-0808">Transferase</keyword>
<evidence type="ECO:0000256" key="3">
    <source>
        <dbReference type="ARBA" id="ARBA00022679"/>
    </source>
</evidence>
<dbReference type="RefSeq" id="WP_097805153.1">
    <property type="nucleotide sequence ID" value="NZ_FXYH01000009.1"/>
</dbReference>
<organism evidence="4 5">
    <name type="scientific">Pelagimonas varians</name>
    <dbReference type="NCBI Taxonomy" id="696760"/>
    <lineage>
        <taxon>Bacteria</taxon>
        <taxon>Pseudomonadati</taxon>
        <taxon>Pseudomonadota</taxon>
        <taxon>Alphaproteobacteria</taxon>
        <taxon>Rhodobacterales</taxon>
        <taxon>Roseobacteraceae</taxon>
        <taxon>Pelagimonas</taxon>
    </lineage>
</organism>
<gene>
    <name evidence="4" type="primary">wbbL_2</name>
    <name evidence="4" type="ORF">PEV8663_02673</name>
</gene>
<proteinExistence type="inferred from homology"/>
<dbReference type="PANTHER" id="PTHR43179">
    <property type="entry name" value="RHAMNOSYLTRANSFERASE WBBL"/>
    <property type="match status" value="1"/>
</dbReference>
<dbReference type="EMBL" id="FXYH01000009">
    <property type="protein sequence ID" value="SMX43442.1"/>
    <property type="molecule type" value="Genomic_DNA"/>
</dbReference>
<keyword evidence="2 4" id="KW-0328">Glycosyltransferase</keyword>
<dbReference type="SUPFAM" id="SSF53448">
    <property type="entry name" value="Nucleotide-diphospho-sugar transferases"/>
    <property type="match status" value="1"/>
</dbReference>
<dbReference type="AlphaFoldDB" id="A0A238KMR2"/>
<dbReference type="GO" id="GO:0102096">
    <property type="term" value="F:decaprenyl-N-acetyl-alpha-D-glucosaminyl-pyrophosphate:dTDP-alpha-L-rhamnose rhamnosyltransferase activity"/>
    <property type="evidence" value="ECO:0007669"/>
    <property type="project" value="UniProtKB-EC"/>
</dbReference>
<accession>A0A238KMR2</accession>
<reference evidence="4 5" key="1">
    <citation type="submission" date="2017-05" db="EMBL/GenBank/DDBJ databases">
        <authorList>
            <person name="Song R."/>
            <person name="Chenine A.L."/>
            <person name="Ruprecht R.M."/>
        </authorList>
    </citation>
    <scope>NUCLEOTIDE SEQUENCE [LARGE SCALE GENOMIC DNA]</scope>
    <source>
        <strain evidence="4 5">CECT 8663</strain>
    </source>
</reference>
<dbReference type="InterPro" id="IPR029044">
    <property type="entry name" value="Nucleotide-diphossugar_trans"/>
</dbReference>
<keyword evidence="5" id="KW-1185">Reference proteome</keyword>
<evidence type="ECO:0000313" key="5">
    <source>
        <dbReference type="Proteomes" id="UP000220836"/>
    </source>
</evidence>
<protein>
    <submittedName>
        <fullName evidence="4">N-acetylglucosaminyl-diphospho-decaprenol L-rhamnosyltransferase</fullName>
        <ecNumber evidence="4">2.4.1.289</ecNumber>
    </submittedName>
</protein>
<evidence type="ECO:0000313" key="4">
    <source>
        <dbReference type="EMBL" id="SMX43442.1"/>
    </source>
</evidence>
<name>A0A238KMR2_9RHOB</name>
<dbReference type="OrthoDB" id="153025at2"/>
<dbReference type="Gene3D" id="3.90.550.10">
    <property type="entry name" value="Spore Coat Polysaccharide Biosynthesis Protein SpsA, Chain A"/>
    <property type="match status" value="1"/>
</dbReference>
<dbReference type="EC" id="2.4.1.289" evidence="4"/>
<dbReference type="Pfam" id="PF13641">
    <property type="entry name" value="Glyco_tranf_2_3"/>
    <property type="match status" value="1"/>
</dbReference>